<dbReference type="RefSeq" id="XP_033401483.1">
    <property type="nucleotide sequence ID" value="XM_033535221.1"/>
</dbReference>
<evidence type="ECO:0000256" key="2">
    <source>
        <dbReference type="SAM" id="SignalP"/>
    </source>
</evidence>
<keyword evidence="2" id="KW-0732">Signal</keyword>
<evidence type="ECO:0008006" key="5">
    <source>
        <dbReference type="Google" id="ProtNLM"/>
    </source>
</evidence>
<evidence type="ECO:0000313" key="4">
    <source>
        <dbReference type="Proteomes" id="UP000799438"/>
    </source>
</evidence>
<protein>
    <recommendedName>
        <fullName evidence="5">Secreted protein</fullName>
    </recommendedName>
</protein>
<dbReference type="GeneID" id="54292715"/>
<keyword evidence="4" id="KW-1185">Reference proteome</keyword>
<feature type="region of interest" description="Disordered" evidence="1">
    <location>
        <begin position="53"/>
        <end position="77"/>
    </location>
</feature>
<reference evidence="3" key="1">
    <citation type="journal article" date="2020" name="Stud. Mycol.">
        <title>101 Dothideomycetes genomes: a test case for predicting lifestyles and emergence of pathogens.</title>
        <authorList>
            <person name="Haridas S."/>
            <person name="Albert R."/>
            <person name="Binder M."/>
            <person name="Bloem J."/>
            <person name="Labutti K."/>
            <person name="Salamov A."/>
            <person name="Andreopoulos B."/>
            <person name="Baker S."/>
            <person name="Barry K."/>
            <person name="Bills G."/>
            <person name="Bluhm B."/>
            <person name="Cannon C."/>
            <person name="Castanera R."/>
            <person name="Culley D."/>
            <person name="Daum C."/>
            <person name="Ezra D."/>
            <person name="Gonzalez J."/>
            <person name="Henrissat B."/>
            <person name="Kuo A."/>
            <person name="Liang C."/>
            <person name="Lipzen A."/>
            <person name="Lutzoni F."/>
            <person name="Magnuson J."/>
            <person name="Mondo S."/>
            <person name="Nolan M."/>
            <person name="Ohm R."/>
            <person name="Pangilinan J."/>
            <person name="Park H.-J."/>
            <person name="Ramirez L."/>
            <person name="Alfaro M."/>
            <person name="Sun H."/>
            <person name="Tritt A."/>
            <person name="Yoshinaga Y."/>
            <person name="Zwiers L.-H."/>
            <person name="Turgeon B."/>
            <person name="Goodwin S."/>
            <person name="Spatafora J."/>
            <person name="Crous P."/>
            <person name="Grigoriev I."/>
        </authorList>
    </citation>
    <scope>NUCLEOTIDE SEQUENCE</scope>
    <source>
        <strain evidence="3">CBS 121167</strain>
    </source>
</reference>
<evidence type="ECO:0000313" key="3">
    <source>
        <dbReference type="EMBL" id="KAF2145771.1"/>
    </source>
</evidence>
<sequence>MLFVRRCLVLVISCFFFSFSSLSSLSSVHHHTNTRRNGASQSVSQSCIPGAFSQSSSVGHGKPCQTKPTRSLSSRRLSDIPATMTATAAAAAAGEAGRWQRWREEREGVGKKEIHRRYRRRRRCRRLATGFSIHHHYATTILLDQYILIAQAPPISNTLSTISTLLPTESPPSLVLALVPCRDVM</sequence>
<accession>A0A6A6BT36</accession>
<name>A0A6A6BT36_9PEZI</name>
<feature type="chain" id="PRO_5025456711" description="Secreted protein" evidence="2">
    <location>
        <begin position="23"/>
        <end position="185"/>
    </location>
</feature>
<feature type="compositionally biased region" description="Polar residues" evidence="1">
    <location>
        <begin position="66"/>
        <end position="75"/>
    </location>
</feature>
<gene>
    <name evidence="3" type="ORF">K452DRAFT_125174</name>
</gene>
<dbReference type="Proteomes" id="UP000799438">
    <property type="component" value="Unassembled WGS sequence"/>
</dbReference>
<evidence type="ECO:0000256" key="1">
    <source>
        <dbReference type="SAM" id="MobiDB-lite"/>
    </source>
</evidence>
<feature type="signal peptide" evidence="2">
    <location>
        <begin position="1"/>
        <end position="22"/>
    </location>
</feature>
<proteinExistence type="predicted"/>
<dbReference type="EMBL" id="ML995477">
    <property type="protein sequence ID" value="KAF2145771.1"/>
    <property type="molecule type" value="Genomic_DNA"/>
</dbReference>
<dbReference type="AlphaFoldDB" id="A0A6A6BT36"/>
<organism evidence="3 4">
    <name type="scientific">Aplosporella prunicola CBS 121167</name>
    <dbReference type="NCBI Taxonomy" id="1176127"/>
    <lineage>
        <taxon>Eukaryota</taxon>
        <taxon>Fungi</taxon>
        <taxon>Dikarya</taxon>
        <taxon>Ascomycota</taxon>
        <taxon>Pezizomycotina</taxon>
        <taxon>Dothideomycetes</taxon>
        <taxon>Dothideomycetes incertae sedis</taxon>
        <taxon>Botryosphaeriales</taxon>
        <taxon>Aplosporellaceae</taxon>
        <taxon>Aplosporella</taxon>
    </lineage>
</organism>